<evidence type="ECO:0000313" key="1">
    <source>
        <dbReference type="EnsemblMetazoa" id="PPA16119.1"/>
    </source>
</evidence>
<organism evidence="1 2">
    <name type="scientific">Pristionchus pacificus</name>
    <name type="common">Parasitic nematode worm</name>
    <dbReference type="NCBI Taxonomy" id="54126"/>
    <lineage>
        <taxon>Eukaryota</taxon>
        <taxon>Metazoa</taxon>
        <taxon>Ecdysozoa</taxon>
        <taxon>Nematoda</taxon>
        <taxon>Chromadorea</taxon>
        <taxon>Rhabditida</taxon>
        <taxon>Rhabditina</taxon>
        <taxon>Diplogasteromorpha</taxon>
        <taxon>Diplogasteroidea</taxon>
        <taxon>Neodiplogasteridae</taxon>
        <taxon>Pristionchus</taxon>
    </lineage>
</organism>
<name>A0A2A6CTK6_PRIPA</name>
<evidence type="ECO:0000313" key="2">
    <source>
        <dbReference type="Proteomes" id="UP000005239"/>
    </source>
</evidence>
<accession>A0A2A6CTK6</accession>
<keyword evidence="2" id="KW-1185">Reference proteome</keyword>
<sequence>MIALLWLFPLAVEALPVRGNDPWTVVLCKLSDNNHEPMSHEWVHSISSFFRTLSNGVYTIDRSNVTEWIQIPWSSTDIWKMAEEETGQKSAFAGVVFQYFDKVKQLCAGWAGSRGIHVNERRIVLLNSELLDGRHHYIFVKYLIIFYAAAVFGRQSGVLISPRLAFSAVLAHEMVHSMNIGHSYSERRRKVFPHGFPGEYGDRFDLMSTANAWMHATRFGWNGPGLAGPHLDYLGWLPQSRMAYFGGNKSEQIVRLSSLSVPHAQTRGLLLLQIPFDRDEPGNVFTVEMRSPHGLDPAILIHKVVRTGDGFYSYLVGHGREDELYEGGEWVRFIDKSTIIRVRVNHFSSPMEATLLVQSTFDPTLCSRDELSVPVVMTSEEKMDGRMGGGKIRKRSIAAPPGLELKMITTRRPPVFSRLHMNVVRVCSSSKRNFSPTDVDRWLAMQQFFTRRSFGQNECSEGRVWRGLDDYDYVCVLPHRVDESRHAVAPRLRFGGCPRGYTRRRAYEADYACVAPSEYALVVSENRAVHRFYKRAAFFNGDDELIRR</sequence>
<reference evidence="2" key="1">
    <citation type="journal article" date="2008" name="Nat. Genet.">
        <title>The Pristionchus pacificus genome provides a unique perspective on nematode lifestyle and parasitism.</title>
        <authorList>
            <person name="Dieterich C."/>
            <person name="Clifton S.W."/>
            <person name="Schuster L.N."/>
            <person name="Chinwalla A."/>
            <person name="Delehaunty K."/>
            <person name="Dinkelacker I."/>
            <person name="Fulton L."/>
            <person name="Fulton R."/>
            <person name="Godfrey J."/>
            <person name="Minx P."/>
            <person name="Mitreva M."/>
            <person name="Roeseler W."/>
            <person name="Tian H."/>
            <person name="Witte H."/>
            <person name="Yang S.P."/>
            <person name="Wilson R.K."/>
            <person name="Sommer R.J."/>
        </authorList>
    </citation>
    <scope>NUCLEOTIDE SEQUENCE [LARGE SCALE GENOMIC DNA]</scope>
    <source>
        <strain evidence="2">PS312</strain>
    </source>
</reference>
<dbReference type="EnsemblMetazoa" id="PPA16119.1">
    <property type="protein sequence ID" value="PPA16119.1"/>
    <property type="gene ID" value="WBGene00105673"/>
</dbReference>
<proteinExistence type="predicted"/>
<reference evidence="1" key="2">
    <citation type="submission" date="2022-06" db="UniProtKB">
        <authorList>
            <consortium name="EnsemblMetazoa"/>
        </authorList>
    </citation>
    <scope>IDENTIFICATION</scope>
    <source>
        <strain evidence="1">PS312</strain>
    </source>
</reference>
<accession>A0A8R1UC27</accession>
<dbReference type="Proteomes" id="UP000005239">
    <property type="component" value="Unassembled WGS sequence"/>
</dbReference>
<dbReference type="AlphaFoldDB" id="A0A2A6CTK6"/>
<gene>
    <name evidence="1" type="primary">WBGene00105673</name>
</gene>
<protein>
    <submittedName>
        <fullName evidence="1">Uncharacterized protein</fullName>
    </submittedName>
</protein>
<dbReference type="OrthoDB" id="5843947at2759"/>